<dbReference type="InterPro" id="IPR050519">
    <property type="entry name" value="Glycosyltransf_28_UgtP"/>
</dbReference>
<comment type="similarity">
    <text evidence="1">Belongs to the glycosyltransferase 28 family.</text>
</comment>
<reference evidence="7" key="1">
    <citation type="submission" date="2016-07" db="EMBL/GenBank/DDBJ databases">
        <authorList>
            <person name="Florea S."/>
            <person name="Webb J.S."/>
            <person name="Jaromczyk J."/>
            <person name="Schardl C.L."/>
        </authorList>
    </citation>
    <scope>NUCLEOTIDE SEQUENCE [LARGE SCALE GENOMIC DNA]</scope>
    <source>
        <strain evidence="7">CY1</strain>
    </source>
</reference>
<feature type="domain" description="Glycosyl transferase family 1" evidence="4">
    <location>
        <begin position="224"/>
        <end position="349"/>
    </location>
</feature>
<protein>
    <submittedName>
        <fullName evidence="6">UDP-N-acetylglucosamine--LPS N-acetylglucosamine transferase</fullName>
    </submittedName>
</protein>
<evidence type="ECO:0000256" key="3">
    <source>
        <dbReference type="ARBA" id="ARBA00022679"/>
    </source>
</evidence>
<keyword evidence="7" id="KW-1185">Reference proteome</keyword>
<evidence type="ECO:0000256" key="1">
    <source>
        <dbReference type="ARBA" id="ARBA00006962"/>
    </source>
</evidence>
<dbReference type="InterPro" id="IPR001296">
    <property type="entry name" value="Glyco_trans_1"/>
</dbReference>
<dbReference type="Gene3D" id="3.40.50.2000">
    <property type="entry name" value="Glycogen Phosphorylase B"/>
    <property type="match status" value="2"/>
</dbReference>
<accession>A0A1V4HES9</accession>
<organism evidence="6 7">
    <name type="scientific">Paenibacillus ferrarius</name>
    <dbReference type="NCBI Taxonomy" id="1469647"/>
    <lineage>
        <taxon>Bacteria</taxon>
        <taxon>Bacillati</taxon>
        <taxon>Bacillota</taxon>
        <taxon>Bacilli</taxon>
        <taxon>Bacillales</taxon>
        <taxon>Paenibacillaceae</taxon>
        <taxon>Paenibacillus</taxon>
    </lineage>
</organism>
<proteinExistence type="inferred from homology"/>
<dbReference type="STRING" id="1469647.BC351_33335"/>
<evidence type="ECO:0000256" key="2">
    <source>
        <dbReference type="ARBA" id="ARBA00022676"/>
    </source>
</evidence>
<evidence type="ECO:0000259" key="4">
    <source>
        <dbReference type="Pfam" id="PF00534"/>
    </source>
</evidence>
<evidence type="ECO:0000313" key="6">
    <source>
        <dbReference type="EMBL" id="OPH52049.1"/>
    </source>
</evidence>
<dbReference type="AlphaFoldDB" id="A0A1V4HES9"/>
<evidence type="ECO:0000313" key="7">
    <source>
        <dbReference type="Proteomes" id="UP000190626"/>
    </source>
</evidence>
<comment type="caution">
    <text evidence="6">The sequence shown here is derived from an EMBL/GenBank/DDBJ whole genome shotgun (WGS) entry which is preliminary data.</text>
</comment>
<dbReference type="PANTHER" id="PTHR43025">
    <property type="entry name" value="MONOGALACTOSYLDIACYLGLYCEROL SYNTHASE"/>
    <property type="match status" value="1"/>
</dbReference>
<dbReference type="GO" id="GO:0016758">
    <property type="term" value="F:hexosyltransferase activity"/>
    <property type="evidence" value="ECO:0007669"/>
    <property type="project" value="InterPro"/>
</dbReference>
<dbReference type="EMBL" id="MBTG01000027">
    <property type="protein sequence ID" value="OPH52049.1"/>
    <property type="molecule type" value="Genomic_DNA"/>
</dbReference>
<dbReference type="Pfam" id="PF00534">
    <property type="entry name" value="Glycos_transf_1"/>
    <property type="match status" value="1"/>
</dbReference>
<feature type="domain" description="Diacylglycerol glucosyltransferase N-terminal" evidence="5">
    <location>
        <begin position="17"/>
        <end position="181"/>
    </location>
</feature>
<dbReference type="GO" id="GO:0016020">
    <property type="term" value="C:membrane"/>
    <property type="evidence" value="ECO:0007669"/>
    <property type="project" value="GOC"/>
</dbReference>
<dbReference type="RefSeq" id="WP_079416472.1">
    <property type="nucleotide sequence ID" value="NZ_MBTG01000027.1"/>
</dbReference>
<keyword evidence="2" id="KW-0328">Glycosyltransferase</keyword>
<dbReference type="InterPro" id="IPR009695">
    <property type="entry name" value="Diacylglyc_glucosyltr_N"/>
</dbReference>
<dbReference type="PANTHER" id="PTHR43025:SF3">
    <property type="entry name" value="MONOGALACTOSYLDIACYLGLYCEROL SYNTHASE 1, CHLOROPLASTIC"/>
    <property type="match status" value="1"/>
</dbReference>
<gene>
    <name evidence="6" type="ORF">BC351_33335</name>
</gene>
<dbReference type="OrthoDB" id="9815663at2"/>
<dbReference type="Pfam" id="PF06925">
    <property type="entry name" value="MGDG_synth"/>
    <property type="match status" value="1"/>
</dbReference>
<dbReference type="GO" id="GO:0009247">
    <property type="term" value="P:glycolipid biosynthetic process"/>
    <property type="evidence" value="ECO:0007669"/>
    <property type="project" value="InterPro"/>
</dbReference>
<evidence type="ECO:0000259" key="5">
    <source>
        <dbReference type="Pfam" id="PF06925"/>
    </source>
</evidence>
<name>A0A1V4HES9_9BACL</name>
<dbReference type="Proteomes" id="UP000190626">
    <property type="component" value="Unassembled WGS sequence"/>
</dbReference>
<keyword evidence="3 6" id="KW-0808">Transferase</keyword>
<sequence length="393" mass="45010">MRKKRILLLSEGFGKGHTQAAHALSVELRQSSSEVITRVIELGAFLHPTIAPWIFSAYRRTVTSQPKLYGMLYRNQYEKSLNRFAGLFLHRMFYSQTKAIIKQLKPDIIICTHPFPSIIVSRLKRAGLAVPLFTVITDYDVHGTWIDSAVDKYLVSTPLVRERLLGRGVPEANVEVTGIPVHPNFRLEHSKEQTRQQFGLNAMPTVMVMGGGWGVFKKEEKEELLTYLASWSQDIQLLICLGTNEKARHQLLEEEVFRRPNVHLIGYTNEINKLMDISDLLITKPGGMTCTEAMAKGIPMLFYSPIPGQEERNCEYFQEQGYGQKITSIAMIDHWFKLLLEQYPELSKRRTTIRNHQKYSAQACSATIMQYLKLSAKRPYIQASTTAPLIQWY</sequence>
<dbReference type="SUPFAM" id="SSF53756">
    <property type="entry name" value="UDP-Glycosyltransferase/glycogen phosphorylase"/>
    <property type="match status" value="1"/>
</dbReference>